<feature type="transmembrane region" description="Helical" evidence="1">
    <location>
        <begin position="38"/>
        <end position="60"/>
    </location>
</feature>
<dbReference type="AlphaFoldDB" id="A0A1I0WRZ3"/>
<evidence type="ECO:0000313" key="3">
    <source>
        <dbReference type="Proteomes" id="UP000198642"/>
    </source>
</evidence>
<keyword evidence="1" id="KW-0472">Membrane</keyword>
<accession>A0A1I0WRZ3</accession>
<gene>
    <name evidence="2" type="ORF">SAMN04488072_103241</name>
</gene>
<evidence type="ECO:0008006" key="4">
    <source>
        <dbReference type="Google" id="ProtNLM"/>
    </source>
</evidence>
<sequence length="83" mass="9785">MSGFCFGMYLMDAIIKTKDVIEYMGMEFLYFPEDKTEYLPAVIILIVFMIGAGIVMYYFIKNSRKEAEKVNKQYQQNINENQD</sequence>
<keyword evidence="3" id="KW-1185">Reference proteome</keyword>
<evidence type="ECO:0000256" key="1">
    <source>
        <dbReference type="SAM" id="Phobius"/>
    </source>
</evidence>
<keyword evidence="1" id="KW-0812">Transmembrane</keyword>
<reference evidence="2 3" key="1">
    <citation type="submission" date="2016-10" db="EMBL/GenBank/DDBJ databases">
        <authorList>
            <person name="de Groot N.N."/>
        </authorList>
    </citation>
    <scope>NUCLEOTIDE SEQUENCE [LARGE SCALE GENOMIC DNA]</scope>
    <source>
        <strain evidence="2 3">CGMCC 1.3702</strain>
    </source>
</reference>
<dbReference type="EMBL" id="FOJW01000003">
    <property type="protein sequence ID" value="SFA91525.1"/>
    <property type="molecule type" value="Genomic_DNA"/>
</dbReference>
<dbReference type="STRING" id="237679.SAMN04488072_103241"/>
<keyword evidence="1" id="KW-1133">Transmembrane helix</keyword>
<dbReference type="Proteomes" id="UP000198642">
    <property type="component" value="Unassembled WGS sequence"/>
</dbReference>
<organism evidence="2 3">
    <name type="scientific">Lentibacillus halodurans</name>
    <dbReference type="NCBI Taxonomy" id="237679"/>
    <lineage>
        <taxon>Bacteria</taxon>
        <taxon>Bacillati</taxon>
        <taxon>Bacillota</taxon>
        <taxon>Bacilli</taxon>
        <taxon>Bacillales</taxon>
        <taxon>Bacillaceae</taxon>
        <taxon>Lentibacillus</taxon>
    </lineage>
</organism>
<evidence type="ECO:0000313" key="2">
    <source>
        <dbReference type="EMBL" id="SFA91525.1"/>
    </source>
</evidence>
<protein>
    <recommendedName>
        <fullName evidence="4">Sporulation protein YpjB (SpoYpjB)</fullName>
    </recommendedName>
</protein>
<proteinExistence type="predicted"/>
<name>A0A1I0WRZ3_9BACI</name>